<dbReference type="NCBIfam" id="TIGR03086">
    <property type="entry name" value="TIGR03086 family metal-binding protein"/>
    <property type="match status" value="1"/>
</dbReference>
<proteinExistence type="predicted"/>
<protein>
    <submittedName>
        <fullName evidence="2">TIGR03086 family protein</fullName>
    </submittedName>
</protein>
<feature type="domain" description="Mycothiol-dependent maleylpyruvate isomerase metal-binding" evidence="1">
    <location>
        <begin position="6"/>
        <end position="120"/>
    </location>
</feature>
<dbReference type="RefSeq" id="WP_171152639.1">
    <property type="nucleotide sequence ID" value="NZ_JABENB010000001.1"/>
</dbReference>
<sequence length="183" mass="19604">MFDLGPAATTMSTLVAGVTDDQLDRPTPCTDWTVGDLLAHIHQFASVFTANARKEPLQPPTTLVEDWRTAIPEQLDRLAAVWREPSAWEGRASAGGVDMSAEDNAVVAIEELTVHGWDLARATGQGFHTDGGQLDQVDRFVAMFGSDGDGPFGPRAAVPADADRVQQLIAATGRDPLWQPAAQ</sequence>
<dbReference type="AlphaFoldDB" id="A0A849AHG4"/>
<dbReference type="EMBL" id="JABENB010000001">
    <property type="protein sequence ID" value="NNG38638.1"/>
    <property type="molecule type" value="Genomic_DNA"/>
</dbReference>
<keyword evidence="3" id="KW-1185">Reference proteome</keyword>
<accession>A0A849AHG4</accession>
<evidence type="ECO:0000313" key="3">
    <source>
        <dbReference type="Proteomes" id="UP000557772"/>
    </source>
</evidence>
<organism evidence="2 3">
    <name type="scientific">Flexivirga aerilata</name>
    <dbReference type="NCBI Taxonomy" id="1656889"/>
    <lineage>
        <taxon>Bacteria</taxon>
        <taxon>Bacillati</taxon>
        <taxon>Actinomycetota</taxon>
        <taxon>Actinomycetes</taxon>
        <taxon>Micrococcales</taxon>
        <taxon>Dermacoccaceae</taxon>
        <taxon>Flexivirga</taxon>
    </lineage>
</organism>
<name>A0A849AHG4_9MICO</name>
<dbReference type="NCBIfam" id="TIGR03083">
    <property type="entry name" value="maleylpyruvate isomerase family mycothiol-dependent enzyme"/>
    <property type="match status" value="1"/>
</dbReference>
<gene>
    <name evidence="2" type="ORF">HJ588_05020</name>
</gene>
<dbReference type="Gene3D" id="1.20.120.450">
    <property type="entry name" value="dinb family like domain"/>
    <property type="match status" value="1"/>
</dbReference>
<dbReference type="SUPFAM" id="SSF109854">
    <property type="entry name" value="DinB/YfiT-like putative metalloenzymes"/>
    <property type="match status" value="1"/>
</dbReference>
<dbReference type="Proteomes" id="UP000557772">
    <property type="component" value="Unassembled WGS sequence"/>
</dbReference>
<dbReference type="InterPro" id="IPR017517">
    <property type="entry name" value="Maleyloyr_isom"/>
</dbReference>
<comment type="caution">
    <text evidence="2">The sequence shown here is derived from an EMBL/GenBank/DDBJ whole genome shotgun (WGS) entry which is preliminary data.</text>
</comment>
<dbReference type="InterPro" id="IPR034660">
    <property type="entry name" value="DinB/YfiT-like"/>
</dbReference>
<dbReference type="InterPro" id="IPR024344">
    <property type="entry name" value="MDMPI_metal-binding"/>
</dbReference>
<dbReference type="GO" id="GO:0046872">
    <property type="term" value="F:metal ion binding"/>
    <property type="evidence" value="ECO:0007669"/>
    <property type="project" value="InterPro"/>
</dbReference>
<dbReference type="Pfam" id="PF11716">
    <property type="entry name" value="MDMPI_N"/>
    <property type="match status" value="1"/>
</dbReference>
<reference evidence="2 3" key="1">
    <citation type="submission" date="2020-05" db="EMBL/GenBank/DDBJ databases">
        <title>Flexivirga sp. ID2601S isolated from air conditioner.</title>
        <authorList>
            <person name="Kim D.H."/>
        </authorList>
    </citation>
    <scope>NUCLEOTIDE SEQUENCE [LARGE SCALE GENOMIC DNA]</scope>
    <source>
        <strain evidence="2 3">ID2601S</strain>
    </source>
</reference>
<evidence type="ECO:0000259" key="1">
    <source>
        <dbReference type="Pfam" id="PF11716"/>
    </source>
</evidence>
<evidence type="ECO:0000313" key="2">
    <source>
        <dbReference type="EMBL" id="NNG38638.1"/>
    </source>
</evidence>
<dbReference type="InterPro" id="IPR017520">
    <property type="entry name" value="CHP03086"/>
</dbReference>